<proteinExistence type="predicted"/>
<keyword evidence="2" id="KW-1185">Reference proteome</keyword>
<name>A0ACB9CVR0_CICIN</name>
<protein>
    <submittedName>
        <fullName evidence="1">Uncharacterized protein</fullName>
    </submittedName>
</protein>
<evidence type="ECO:0000313" key="2">
    <source>
        <dbReference type="Proteomes" id="UP001055811"/>
    </source>
</evidence>
<reference evidence="1 2" key="2">
    <citation type="journal article" date="2022" name="Mol. Ecol. Resour.">
        <title>The genomes of chicory, endive, great burdock and yacon provide insights into Asteraceae paleo-polyploidization history and plant inulin production.</title>
        <authorList>
            <person name="Fan W."/>
            <person name="Wang S."/>
            <person name="Wang H."/>
            <person name="Wang A."/>
            <person name="Jiang F."/>
            <person name="Liu H."/>
            <person name="Zhao H."/>
            <person name="Xu D."/>
            <person name="Zhang Y."/>
        </authorList>
    </citation>
    <scope>NUCLEOTIDE SEQUENCE [LARGE SCALE GENOMIC DNA]</scope>
    <source>
        <strain evidence="2">cv. Punajuju</strain>
        <tissue evidence="1">Leaves</tissue>
    </source>
</reference>
<evidence type="ECO:0000313" key="1">
    <source>
        <dbReference type="EMBL" id="KAI3738404.1"/>
    </source>
</evidence>
<accession>A0ACB9CVR0</accession>
<dbReference type="EMBL" id="CM042013">
    <property type="protein sequence ID" value="KAI3738404.1"/>
    <property type="molecule type" value="Genomic_DNA"/>
</dbReference>
<comment type="caution">
    <text evidence="1">The sequence shown here is derived from an EMBL/GenBank/DDBJ whole genome shotgun (WGS) entry which is preliminary data.</text>
</comment>
<dbReference type="Proteomes" id="UP001055811">
    <property type="component" value="Linkage Group LG05"/>
</dbReference>
<reference evidence="2" key="1">
    <citation type="journal article" date="2022" name="Mol. Ecol. Resour.">
        <title>The genomes of chicory, endive, great burdock and yacon provide insights into Asteraceae palaeo-polyploidization history and plant inulin production.</title>
        <authorList>
            <person name="Fan W."/>
            <person name="Wang S."/>
            <person name="Wang H."/>
            <person name="Wang A."/>
            <person name="Jiang F."/>
            <person name="Liu H."/>
            <person name="Zhao H."/>
            <person name="Xu D."/>
            <person name="Zhang Y."/>
        </authorList>
    </citation>
    <scope>NUCLEOTIDE SEQUENCE [LARGE SCALE GENOMIC DNA]</scope>
    <source>
        <strain evidence="2">cv. Punajuju</strain>
    </source>
</reference>
<sequence>MNWLGRLAFQKLFSRQVLPQSFSDKHNNINNTKSGGDKEQSELDLNEMSQQLLRGERNVEEGLLTIGLGSVKLNIHHTGFKPYKRCSMEAKDNTQIVGPSTQNDDKGAKRMRFEAEVQEA</sequence>
<gene>
    <name evidence="1" type="ORF">L2E82_28434</name>
</gene>
<organism evidence="1 2">
    <name type="scientific">Cichorium intybus</name>
    <name type="common">Chicory</name>
    <dbReference type="NCBI Taxonomy" id="13427"/>
    <lineage>
        <taxon>Eukaryota</taxon>
        <taxon>Viridiplantae</taxon>
        <taxon>Streptophyta</taxon>
        <taxon>Embryophyta</taxon>
        <taxon>Tracheophyta</taxon>
        <taxon>Spermatophyta</taxon>
        <taxon>Magnoliopsida</taxon>
        <taxon>eudicotyledons</taxon>
        <taxon>Gunneridae</taxon>
        <taxon>Pentapetalae</taxon>
        <taxon>asterids</taxon>
        <taxon>campanulids</taxon>
        <taxon>Asterales</taxon>
        <taxon>Asteraceae</taxon>
        <taxon>Cichorioideae</taxon>
        <taxon>Cichorieae</taxon>
        <taxon>Cichoriinae</taxon>
        <taxon>Cichorium</taxon>
    </lineage>
</organism>